<dbReference type="SUPFAM" id="SSF52833">
    <property type="entry name" value="Thioredoxin-like"/>
    <property type="match status" value="1"/>
</dbReference>
<dbReference type="Pfam" id="PF05988">
    <property type="entry name" value="DUF899"/>
    <property type="match status" value="1"/>
</dbReference>
<reference evidence="1 2" key="1">
    <citation type="submission" date="2020-07" db="EMBL/GenBank/DDBJ databases">
        <title>Genome of Haloechinothrix sp.</title>
        <authorList>
            <person name="Tang S.-K."/>
            <person name="Yang L."/>
            <person name="Zhu W.-Y."/>
        </authorList>
    </citation>
    <scope>NUCLEOTIDE SEQUENCE [LARGE SCALE GENOMIC DNA]</scope>
    <source>
        <strain evidence="1 2">YIM 98757</strain>
    </source>
</reference>
<dbReference type="Proteomes" id="UP000582974">
    <property type="component" value="Unassembled WGS sequence"/>
</dbReference>
<organism evidence="1 2">
    <name type="scientific">Haloechinothrix aidingensis</name>
    <dbReference type="NCBI Taxonomy" id="2752311"/>
    <lineage>
        <taxon>Bacteria</taxon>
        <taxon>Bacillati</taxon>
        <taxon>Actinomycetota</taxon>
        <taxon>Actinomycetes</taxon>
        <taxon>Pseudonocardiales</taxon>
        <taxon>Pseudonocardiaceae</taxon>
        <taxon>Haloechinothrix</taxon>
    </lineage>
</organism>
<keyword evidence="2" id="KW-1185">Reference proteome</keyword>
<protein>
    <submittedName>
        <fullName evidence="1">DUF899 domain-containing protein</fullName>
    </submittedName>
</protein>
<gene>
    <name evidence="1" type="ORF">H0B56_07365</name>
</gene>
<name>A0A838A907_9PSEU</name>
<dbReference type="InterPro" id="IPR010296">
    <property type="entry name" value="DUF899_thioredox"/>
</dbReference>
<comment type="caution">
    <text evidence="1">The sequence shown here is derived from an EMBL/GenBank/DDBJ whole genome shotgun (WGS) entry which is preliminary data.</text>
</comment>
<proteinExistence type="predicted"/>
<dbReference type="AlphaFoldDB" id="A0A838A907"/>
<dbReference type="InterPro" id="IPR036249">
    <property type="entry name" value="Thioredoxin-like_sf"/>
</dbReference>
<evidence type="ECO:0000313" key="1">
    <source>
        <dbReference type="EMBL" id="MBA0125357.1"/>
    </source>
</evidence>
<dbReference type="RefSeq" id="WP_180892157.1">
    <property type="nucleotide sequence ID" value="NZ_JACCKD010000002.1"/>
</dbReference>
<evidence type="ECO:0000313" key="2">
    <source>
        <dbReference type="Proteomes" id="UP000582974"/>
    </source>
</evidence>
<accession>A0A838A907</accession>
<sequence length="218" mass="24865">MNRPRVVSHAEWERARDALLSEEKEATRLLDALAAKRRRLPMTPVSGDHTFTGKDGQASLADLFDGRRQLIVYHFMFEPGSEHRCEGCSMFVDNLPHLAHLNARDTSLVLMSPAPYAEIAPFAERMGWTVPWYSAHGNDFYAELGQGTGFAVNVFLRQDGEIYRTYHTSGRGVETLGTTWTLLDLTPLGRQETWEDSPEGWPQEPPYAWWRLHGEYAR</sequence>
<dbReference type="EMBL" id="JACCKD010000002">
    <property type="protein sequence ID" value="MBA0125357.1"/>
    <property type="molecule type" value="Genomic_DNA"/>
</dbReference>